<dbReference type="SMART" id="SM00450">
    <property type="entry name" value="RHOD"/>
    <property type="match status" value="2"/>
</dbReference>
<dbReference type="InterPro" id="IPR001307">
    <property type="entry name" value="Thiosulphate_STrfase_CS"/>
</dbReference>
<dbReference type="Gene3D" id="3.40.250.10">
    <property type="entry name" value="Rhodanese-like domain"/>
    <property type="match status" value="2"/>
</dbReference>
<evidence type="ECO:0000259" key="3">
    <source>
        <dbReference type="PROSITE" id="PS50206"/>
    </source>
</evidence>
<protein>
    <submittedName>
        <fullName evidence="4">Thiosulfate/3-mercaptopyruvate sulfurtransferase</fullName>
        <ecNumber evidence="4">2.8.1.1</ecNumber>
        <ecNumber evidence="4">2.8.1.2</ecNumber>
    </submittedName>
</protein>
<organism evidence="4 5">
    <name type="scientific">Paeniglutamicibacter sulfureus</name>
    <dbReference type="NCBI Taxonomy" id="43666"/>
    <lineage>
        <taxon>Bacteria</taxon>
        <taxon>Bacillati</taxon>
        <taxon>Actinomycetota</taxon>
        <taxon>Actinomycetes</taxon>
        <taxon>Micrococcales</taxon>
        <taxon>Micrococcaceae</taxon>
        <taxon>Paeniglutamicibacter</taxon>
    </lineage>
</organism>
<dbReference type="EMBL" id="JAVDYI010000001">
    <property type="protein sequence ID" value="MDR7360169.1"/>
    <property type="molecule type" value="Genomic_DNA"/>
</dbReference>
<evidence type="ECO:0000313" key="5">
    <source>
        <dbReference type="Proteomes" id="UP001183817"/>
    </source>
</evidence>
<evidence type="ECO:0000256" key="1">
    <source>
        <dbReference type="ARBA" id="ARBA00022679"/>
    </source>
</evidence>
<dbReference type="InterPro" id="IPR036873">
    <property type="entry name" value="Rhodanese-like_dom_sf"/>
</dbReference>
<evidence type="ECO:0000256" key="2">
    <source>
        <dbReference type="ARBA" id="ARBA00022737"/>
    </source>
</evidence>
<dbReference type="Pfam" id="PF00581">
    <property type="entry name" value="Rhodanese"/>
    <property type="match status" value="2"/>
</dbReference>
<dbReference type="GO" id="GO:0004792">
    <property type="term" value="F:thiosulfate-cyanide sulfurtransferase activity"/>
    <property type="evidence" value="ECO:0007669"/>
    <property type="project" value="UniProtKB-EC"/>
</dbReference>
<proteinExistence type="predicted"/>
<dbReference type="CDD" id="cd01449">
    <property type="entry name" value="TST_Repeat_2"/>
    <property type="match status" value="1"/>
</dbReference>
<dbReference type="InterPro" id="IPR045078">
    <property type="entry name" value="TST/MPST-like"/>
</dbReference>
<dbReference type="Proteomes" id="UP001183817">
    <property type="component" value="Unassembled WGS sequence"/>
</dbReference>
<name>A0ABU2BS25_9MICC</name>
<keyword evidence="1 4" id="KW-0808">Transferase</keyword>
<dbReference type="SUPFAM" id="SSF52821">
    <property type="entry name" value="Rhodanese/Cell cycle control phosphatase"/>
    <property type="match status" value="2"/>
</dbReference>
<dbReference type="PROSITE" id="PS00380">
    <property type="entry name" value="RHODANESE_1"/>
    <property type="match status" value="1"/>
</dbReference>
<gene>
    <name evidence="4" type="ORF">J2S64_003860</name>
</gene>
<dbReference type="PANTHER" id="PTHR11364:SF27">
    <property type="entry name" value="SULFURTRANSFERASE"/>
    <property type="match status" value="1"/>
</dbReference>
<feature type="domain" description="Rhodanese" evidence="3">
    <location>
        <begin position="20"/>
        <end position="138"/>
    </location>
</feature>
<dbReference type="GO" id="GO:0016784">
    <property type="term" value="F:3-mercaptopyruvate sulfurtransferase activity"/>
    <property type="evidence" value="ECO:0007669"/>
    <property type="project" value="UniProtKB-EC"/>
</dbReference>
<keyword evidence="5" id="KW-1185">Reference proteome</keyword>
<sequence length="285" mass="29480">MSGERRTLITAGELAKVQEAGGDTVLLDVRWALGDARGREHYEAGHIPGAVFVDLETELSAAPSPEAGRHPLPDARNFAASARSWGINTGSAVVLYDATGALAAARGWWLLRHAGIGNVRVLDGGLDAWVAAGRALETGNNTAVPGNVRPGWGQMPVIDIEQAAAFPGHGILLDSRAAERYRGEVEPVDPRAGHIPGALNRPTTGNLDAGKRLLESAELVRAFAQLGVKPGAGAADVAAYCGSGITAAHQVLALETIGVHAALFPGSWSQWSADPARPAATGPTP</sequence>
<dbReference type="PANTHER" id="PTHR11364">
    <property type="entry name" value="THIOSULFATE SULFERTANSFERASE"/>
    <property type="match status" value="1"/>
</dbReference>
<dbReference type="InterPro" id="IPR001763">
    <property type="entry name" value="Rhodanese-like_dom"/>
</dbReference>
<accession>A0ABU2BS25</accession>
<dbReference type="EC" id="2.8.1.1" evidence="4"/>
<comment type="caution">
    <text evidence="4">The sequence shown here is derived from an EMBL/GenBank/DDBJ whole genome shotgun (WGS) entry which is preliminary data.</text>
</comment>
<dbReference type="CDD" id="cd01448">
    <property type="entry name" value="TST_Repeat_1"/>
    <property type="match status" value="1"/>
</dbReference>
<reference evidence="4 5" key="1">
    <citation type="submission" date="2023-07" db="EMBL/GenBank/DDBJ databases">
        <title>Sequencing the genomes of 1000 actinobacteria strains.</title>
        <authorList>
            <person name="Klenk H.-P."/>
        </authorList>
    </citation>
    <scope>NUCLEOTIDE SEQUENCE [LARGE SCALE GENOMIC DNA]</scope>
    <source>
        <strain evidence="4 5">DSM 20167</strain>
    </source>
</reference>
<dbReference type="RefSeq" id="WP_310292924.1">
    <property type="nucleotide sequence ID" value="NZ_BAAAWO010000001.1"/>
</dbReference>
<dbReference type="PROSITE" id="PS50206">
    <property type="entry name" value="RHODANESE_3"/>
    <property type="match status" value="2"/>
</dbReference>
<feature type="domain" description="Rhodanese" evidence="3">
    <location>
        <begin position="166"/>
        <end position="280"/>
    </location>
</feature>
<evidence type="ECO:0000313" key="4">
    <source>
        <dbReference type="EMBL" id="MDR7360169.1"/>
    </source>
</evidence>
<dbReference type="EC" id="2.8.1.2" evidence="4"/>
<keyword evidence="2" id="KW-0677">Repeat</keyword>